<evidence type="ECO:0000256" key="1">
    <source>
        <dbReference type="SAM" id="SignalP"/>
    </source>
</evidence>
<protein>
    <submittedName>
        <fullName evidence="3">Amidase</fullName>
        <ecNumber evidence="3">3.5.1.4</ecNumber>
    </submittedName>
</protein>
<dbReference type="EC" id="3.5.1.4" evidence="3"/>
<evidence type="ECO:0000313" key="3">
    <source>
        <dbReference type="EMBL" id="MBB5739544.1"/>
    </source>
</evidence>
<reference evidence="3 4" key="1">
    <citation type="submission" date="2020-08" db="EMBL/GenBank/DDBJ databases">
        <title>Genomic Encyclopedia of Type Strains, Phase IV (KMG-IV): sequencing the most valuable type-strain genomes for metagenomic binning, comparative biology and taxonomic classification.</title>
        <authorList>
            <person name="Goeker M."/>
        </authorList>
    </citation>
    <scope>NUCLEOTIDE SEQUENCE [LARGE SCALE GENOMIC DNA]</scope>
    <source>
        <strain evidence="3 4">DSM 4731</strain>
    </source>
</reference>
<keyword evidence="3" id="KW-0378">Hydrolase</keyword>
<dbReference type="Gene3D" id="3.90.1300.10">
    <property type="entry name" value="Amidase signature (AS) domain"/>
    <property type="match status" value="1"/>
</dbReference>
<dbReference type="InterPro" id="IPR036928">
    <property type="entry name" value="AS_sf"/>
</dbReference>
<accession>A0A7W9FA09</accession>
<feature type="signal peptide" evidence="1">
    <location>
        <begin position="1"/>
        <end position="25"/>
    </location>
</feature>
<evidence type="ECO:0000259" key="2">
    <source>
        <dbReference type="Pfam" id="PF01425"/>
    </source>
</evidence>
<evidence type="ECO:0000313" key="4">
    <source>
        <dbReference type="Proteomes" id="UP000527324"/>
    </source>
</evidence>
<organism evidence="3 4">
    <name type="scientific">Brevundimonas aurantiaca</name>
    <dbReference type="NCBI Taxonomy" id="74316"/>
    <lineage>
        <taxon>Bacteria</taxon>
        <taxon>Pseudomonadati</taxon>
        <taxon>Pseudomonadota</taxon>
        <taxon>Alphaproteobacteria</taxon>
        <taxon>Caulobacterales</taxon>
        <taxon>Caulobacteraceae</taxon>
        <taxon>Brevundimonas</taxon>
    </lineage>
</organism>
<dbReference type="GO" id="GO:0004040">
    <property type="term" value="F:amidase activity"/>
    <property type="evidence" value="ECO:0007669"/>
    <property type="project" value="UniProtKB-EC"/>
</dbReference>
<dbReference type="SUPFAM" id="SSF75304">
    <property type="entry name" value="Amidase signature (AS) enzymes"/>
    <property type="match status" value="1"/>
</dbReference>
<comment type="caution">
    <text evidence="3">The sequence shown here is derived from an EMBL/GenBank/DDBJ whole genome shotgun (WGS) entry which is preliminary data.</text>
</comment>
<dbReference type="PANTHER" id="PTHR42678:SF34">
    <property type="entry name" value="OS04G0183300 PROTEIN"/>
    <property type="match status" value="1"/>
</dbReference>
<dbReference type="EMBL" id="JACHOQ010000002">
    <property type="protein sequence ID" value="MBB5739544.1"/>
    <property type="molecule type" value="Genomic_DNA"/>
</dbReference>
<dbReference type="Proteomes" id="UP000527324">
    <property type="component" value="Unassembled WGS sequence"/>
</dbReference>
<keyword evidence="4" id="KW-1185">Reference proteome</keyword>
<dbReference type="InterPro" id="IPR023631">
    <property type="entry name" value="Amidase_dom"/>
</dbReference>
<feature type="domain" description="Amidase" evidence="2">
    <location>
        <begin position="77"/>
        <end position="508"/>
    </location>
</feature>
<name>A0A7W9FA09_9CAUL</name>
<dbReference type="Pfam" id="PF01425">
    <property type="entry name" value="Amidase"/>
    <property type="match status" value="1"/>
</dbReference>
<dbReference type="AlphaFoldDB" id="A0A7W9FA09"/>
<keyword evidence="1" id="KW-0732">Signal</keyword>
<dbReference type="RefSeq" id="WP_054765512.1">
    <property type="nucleotide sequence ID" value="NZ_CAJFZW010000004.1"/>
</dbReference>
<dbReference type="PANTHER" id="PTHR42678">
    <property type="entry name" value="AMIDASE"/>
    <property type="match status" value="1"/>
</dbReference>
<dbReference type="NCBIfam" id="NF006006">
    <property type="entry name" value="PRK08137.1"/>
    <property type="match status" value="1"/>
</dbReference>
<feature type="chain" id="PRO_5031155692" evidence="1">
    <location>
        <begin position="26"/>
        <end position="547"/>
    </location>
</feature>
<gene>
    <name evidence="3" type="ORF">GGQ93_001246</name>
</gene>
<sequence length="547" mass="56855">MLKTKLLAGVFAVVLAGVAAPFASAQTPPPPPPPPNADIAWVQRERTPYGSWEQMARFFLSQIRTYDVEGRFGEPGPAINSLIAINPDALEDARASDARRLAGQALPLDGVPLVIKDNVEARGMPTTAGSLALAANQPDRDAPITARLRAAGAVLIGKSNLSEWANIRSSHSISGWSAVGGLTRNPYARDRNTCGSSSGSGAAVAAGFAIVAIGTETDGSITCPAAMNGLVGFKPTVGLVSRTGIVPISHSQDTAGPMTRTVRDAALVLNVIAGSDPADPATAEADARKTDYAAALEAASLRGVRIGVARFLTGYSDGTDAVFEANLERLRQAGAVLIEIKDGPDMDAVGGAEFTVLLTELKADLNAYLATTDRAQVKTRTLADVIAFNRATPRELALFDQDLFEAAEATGGLSDPAYVAARETSLRLAGAEGIDRLLKDNDVAVLIAPTTGPAWMTDVVNGDHYLGSASTLPAVAGYPHLTVPMGQVGGLPVGLSFIGGQWQDARVLALGYAFEQLEPQRVAPAFPASLNSTRAVAPVLAPVLQEP</sequence>
<proteinExistence type="predicted"/>